<name>A0A2P7QIY3_9SPHN</name>
<accession>A0A2P7QIY3</accession>
<dbReference type="Gene3D" id="2.170.150.40">
    <property type="entry name" value="Domain of unknown function (DUF427)"/>
    <property type="match status" value="1"/>
</dbReference>
<dbReference type="Proteomes" id="UP000241167">
    <property type="component" value="Unassembled WGS sequence"/>
</dbReference>
<organism evidence="2 3">
    <name type="scientific">Allosphingosinicella deserti</name>
    <dbReference type="NCBI Taxonomy" id="2116704"/>
    <lineage>
        <taxon>Bacteria</taxon>
        <taxon>Pseudomonadati</taxon>
        <taxon>Pseudomonadota</taxon>
        <taxon>Alphaproteobacteria</taxon>
        <taxon>Sphingomonadales</taxon>
        <taxon>Sphingomonadaceae</taxon>
        <taxon>Allosphingosinicella</taxon>
    </lineage>
</organism>
<dbReference type="InterPro" id="IPR007361">
    <property type="entry name" value="DUF427"/>
</dbReference>
<dbReference type="InterPro" id="IPR038694">
    <property type="entry name" value="DUF427_sf"/>
</dbReference>
<dbReference type="OrthoDB" id="9815163at2"/>
<dbReference type="EMBL" id="PXYI01000007">
    <property type="protein sequence ID" value="PSJ37937.1"/>
    <property type="molecule type" value="Genomic_DNA"/>
</dbReference>
<evidence type="ECO:0000259" key="1">
    <source>
        <dbReference type="Pfam" id="PF04248"/>
    </source>
</evidence>
<gene>
    <name evidence="2" type="ORF">C7I55_19705</name>
</gene>
<protein>
    <recommendedName>
        <fullName evidence="1">DUF427 domain-containing protein</fullName>
    </recommendedName>
</protein>
<proteinExistence type="predicted"/>
<reference evidence="2 3" key="1">
    <citation type="submission" date="2018-03" db="EMBL/GenBank/DDBJ databases">
        <title>The draft genome of Sphingosinicella sp. GL-C-18.</title>
        <authorList>
            <person name="Liu L."/>
            <person name="Li L."/>
            <person name="Liang L."/>
            <person name="Zhang X."/>
            <person name="Wang T."/>
        </authorList>
    </citation>
    <scope>NUCLEOTIDE SEQUENCE [LARGE SCALE GENOMIC DNA]</scope>
    <source>
        <strain evidence="2 3">GL-C-18</strain>
    </source>
</reference>
<evidence type="ECO:0000313" key="3">
    <source>
        <dbReference type="Proteomes" id="UP000241167"/>
    </source>
</evidence>
<feature type="domain" description="DUF427" evidence="1">
    <location>
        <begin position="26"/>
        <end position="116"/>
    </location>
</feature>
<dbReference type="RefSeq" id="WP_106514751.1">
    <property type="nucleotide sequence ID" value="NZ_PXYI01000007.1"/>
</dbReference>
<keyword evidence="3" id="KW-1185">Reference proteome</keyword>
<dbReference type="AlphaFoldDB" id="A0A2P7QIY3"/>
<dbReference type="PANTHER" id="PTHR34310">
    <property type="entry name" value="DUF427 DOMAIN PROTEIN (AFU_ORTHOLOGUE AFUA_3G02220)"/>
    <property type="match status" value="1"/>
</dbReference>
<dbReference type="Pfam" id="PF04248">
    <property type="entry name" value="NTP_transf_9"/>
    <property type="match status" value="1"/>
</dbReference>
<sequence length="125" mass="13761">MSQRPQLVPHAGHPIIVEPNPRRIIVRAGETVIGDTGNALSLREASYPAVHYIPREDVDMGALKRSAHSSYCPYKGEAAYFDIVSLGEPGRNAVWTYEQPFDAVADIAGHLAFYPERVSIAEKES</sequence>
<evidence type="ECO:0000313" key="2">
    <source>
        <dbReference type="EMBL" id="PSJ37937.1"/>
    </source>
</evidence>
<dbReference type="PANTHER" id="PTHR34310:SF9">
    <property type="entry name" value="BLR5716 PROTEIN"/>
    <property type="match status" value="1"/>
</dbReference>
<comment type="caution">
    <text evidence="2">The sequence shown here is derived from an EMBL/GenBank/DDBJ whole genome shotgun (WGS) entry which is preliminary data.</text>
</comment>